<accession>A0ABY7EZY1</accession>
<sequence length="161" mass="18647">MPTSRCAPGCTQRFTRNSGIHFFRSPEDKDKRLKWQKSLRRRDFKNYLKLLEPSQHDRLCSQHFISGKPSKDPCHPDYSPSVFSFTSPQHPQQTPARVERYKRLHKRRLVLTPLHKDNCPPHSETADIAETLLMLGQDLPHPCDKGTDPGPDPLQRESLIN</sequence>
<keyword evidence="10" id="KW-0539">Nucleus</keyword>
<feature type="domain" description="THAP-type" evidence="14">
    <location>
        <begin position="1"/>
        <end position="83"/>
    </location>
</feature>
<reference evidence="15" key="1">
    <citation type="submission" date="2022-11" db="EMBL/GenBank/DDBJ databases">
        <title>Centuries of genome instability and evolution in soft-shell clam transmissible cancer (bioRxiv).</title>
        <authorList>
            <person name="Hart S.F.M."/>
            <person name="Yonemitsu M.A."/>
            <person name="Giersch R.M."/>
            <person name="Beal B.F."/>
            <person name="Arriagada G."/>
            <person name="Davis B.W."/>
            <person name="Ostrander E.A."/>
            <person name="Goff S.P."/>
            <person name="Metzger M.J."/>
        </authorList>
    </citation>
    <scope>NUCLEOTIDE SEQUENCE</scope>
    <source>
        <strain evidence="15">MELC-2E11</strain>
        <tissue evidence="15">Siphon/mantle</tissue>
    </source>
</reference>
<dbReference type="SUPFAM" id="SSF57716">
    <property type="entry name" value="Glucocorticoid receptor-like (DNA-binding domain)"/>
    <property type="match status" value="1"/>
</dbReference>
<keyword evidence="7" id="KW-0175">Coiled coil</keyword>
<evidence type="ECO:0000313" key="15">
    <source>
        <dbReference type="EMBL" id="WAR15483.1"/>
    </source>
</evidence>
<comment type="similarity">
    <text evidence="2">Belongs to the THAP1 family.</text>
</comment>
<organism evidence="15 16">
    <name type="scientific">Mya arenaria</name>
    <name type="common">Soft-shell clam</name>
    <dbReference type="NCBI Taxonomy" id="6604"/>
    <lineage>
        <taxon>Eukaryota</taxon>
        <taxon>Metazoa</taxon>
        <taxon>Spiralia</taxon>
        <taxon>Lophotrochozoa</taxon>
        <taxon>Mollusca</taxon>
        <taxon>Bivalvia</taxon>
        <taxon>Autobranchia</taxon>
        <taxon>Heteroconchia</taxon>
        <taxon>Euheterodonta</taxon>
        <taxon>Imparidentia</taxon>
        <taxon>Neoheterodontei</taxon>
        <taxon>Myida</taxon>
        <taxon>Myoidea</taxon>
        <taxon>Myidae</taxon>
        <taxon>Mya</taxon>
    </lineage>
</organism>
<evidence type="ECO:0000259" key="14">
    <source>
        <dbReference type="PROSITE" id="PS50950"/>
    </source>
</evidence>
<evidence type="ECO:0000256" key="6">
    <source>
        <dbReference type="ARBA" id="ARBA00023015"/>
    </source>
</evidence>
<gene>
    <name evidence="15" type="ORF">MAR_005588</name>
</gene>
<keyword evidence="5" id="KW-0862">Zinc</keyword>
<keyword evidence="9" id="KW-0804">Transcription</keyword>
<protein>
    <submittedName>
        <fullName evidence="15">THA11-like protein</fullName>
    </submittedName>
</protein>
<proteinExistence type="inferred from homology"/>
<dbReference type="Proteomes" id="UP001164746">
    <property type="component" value="Chromosome 9"/>
</dbReference>
<evidence type="ECO:0000256" key="11">
    <source>
        <dbReference type="ARBA" id="ARBA00023306"/>
    </source>
</evidence>
<keyword evidence="8 12" id="KW-0238">DNA-binding</keyword>
<dbReference type="InterPro" id="IPR006612">
    <property type="entry name" value="THAP_Znf"/>
</dbReference>
<evidence type="ECO:0000256" key="10">
    <source>
        <dbReference type="ARBA" id="ARBA00023242"/>
    </source>
</evidence>
<keyword evidence="6" id="KW-0805">Transcription regulation</keyword>
<feature type="compositionally biased region" description="Polar residues" evidence="13">
    <location>
        <begin position="81"/>
        <end position="95"/>
    </location>
</feature>
<evidence type="ECO:0000256" key="1">
    <source>
        <dbReference type="ARBA" id="ARBA00004642"/>
    </source>
</evidence>
<feature type="region of interest" description="Disordered" evidence="13">
    <location>
        <begin position="137"/>
        <end position="161"/>
    </location>
</feature>
<dbReference type="EMBL" id="CP111020">
    <property type="protein sequence ID" value="WAR15483.1"/>
    <property type="molecule type" value="Genomic_DNA"/>
</dbReference>
<name>A0ABY7EZY1_MYAAR</name>
<keyword evidence="16" id="KW-1185">Reference proteome</keyword>
<dbReference type="InterPro" id="IPR026516">
    <property type="entry name" value="THAP1/10"/>
</dbReference>
<evidence type="ECO:0000313" key="16">
    <source>
        <dbReference type="Proteomes" id="UP001164746"/>
    </source>
</evidence>
<dbReference type="PANTHER" id="PTHR46600">
    <property type="entry name" value="THAP DOMAIN-CONTAINING"/>
    <property type="match status" value="1"/>
</dbReference>
<dbReference type="Pfam" id="PF05485">
    <property type="entry name" value="THAP"/>
    <property type="match status" value="1"/>
</dbReference>
<evidence type="ECO:0000256" key="5">
    <source>
        <dbReference type="ARBA" id="ARBA00022833"/>
    </source>
</evidence>
<dbReference type="PROSITE" id="PS50950">
    <property type="entry name" value="ZF_THAP"/>
    <property type="match status" value="1"/>
</dbReference>
<evidence type="ECO:0000256" key="8">
    <source>
        <dbReference type="ARBA" id="ARBA00023125"/>
    </source>
</evidence>
<keyword evidence="11" id="KW-0131">Cell cycle</keyword>
<comment type="subcellular location">
    <subcellularLocation>
        <location evidence="1">Nucleus</location>
        <location evidence="1">Nucleoplasm</location>
    </subcellularLocation>
</comment>
<keyword evidence="4 12" id="KW-0863">Zinc-finger</keyword>
<keyword evidence="3" id="KW-0479">Metal-binding</keyword>
<evidence type="ECO:0000256" key="12">
    <source>
        <dbReference type="PROSITE-ProRule" id="PRU00309"/>
    </source>
</evidence>
<evidence type="ECO:0000256" key="13">
    <source>
        <dbReference type="SAM" id="MobiDB-lite"/>
    </source>
</evidence>
<evidence type="ECO:0000256" key="2">
    <source>
        <dbReference type="ARBA" id="ARBA00006177"/>
    </source>
</evidence>
<evidence type="ECO:0000256" key="4">
    <source>
        <dbReference type="ARBA" id="ARBA00022771"/>
    </source>
</evidence>
<evidence type="ECO:0000256" key="3">
    <source>
        <dbReference type="ARBA" id="ARBA00022723"/>
    </source>
</evidence>
<feature type="region of interest" description="Disordered" evidence="13">
    <location>
        <begin position="69"/>
        <end position="96"/>
    </location>
</feature>
<evidence type="ECO:0000256" key="7">
    <source>
        <dbReference type="ARBA" id="ARBA00023054"/>
    </source>
</evidence>
<dbReference type="SMART" id="SM00980">
    <property type="entry name" value="THAP"/>
    <property type="match status" value="1"/>
</dbReference>
<dbReference type="PANTHER" id="PTHR46600:SF1">
    <property type="entry name" value="THAP DOMAIN-CONTAINING PROTEIN 1"/>
    <property type="match status" value="1"/>
</dbReference>
<evidence type="ECO:0000256" key="9">
    <source>
        <dbReference type="ARBA" id="ARBA00023163"/>
    </source>
</evidence>